<evidence type="ECO:0000313" key="5">
    <source>
        <dbReference type="Proteomes" id="UP000002035"/>
    </source>
</evidence>
<dbReference type="GO" id="GO:0005634">
    <property type="term" value="C:nucleus"/>
    <property type="evidence" value="ECO:0007669"/>
    <property type="project" value="TreeGrafter"/>
</dbReference>
<dbReference type="OMA" id="ALWEKKF"/>
<dbReference type="OrthoDB" id="3364872at2759"/>
<dbReference type="PANTHER" id="PTHR23325">
    <property type="entry name" value="SERUM RESPONSE FACTOR-BINDING"/>
    <property type="match status" value="1"/>
</dbReference>
<evidence type="ECO:0000256" key="2">
    <source>
        <dbReference type="SAM" id="MobiDB-lite"/>
    </source>
</evidence>
<feature type="compositionally biased region" description="Basic residues" evidence="2">
    <location>
        <begin position="305"/>
        <end position="318"/>
    </location>
</feature>
<evidence type="ECO:0000313" key="4">
    <source>
        <dbReference type="EMBL" id="EEQ27659.1"/>
    </source>
</evidence>
<evidence type="ECO:0000259" key="3">
    <source>
        <dbReference type="Pfam" id="PF09073"/>
    </source>
</evidence>
<feature type="region of interest" description="Disordered" evidence="2">
    <location>
        <begin position="218"/>
        <end position="429"/>
    </location>
</feature>
<feature type="compositionally biased region" description="Basic residues" evidence="2">
    <location>
        <begin position="361"/>
        <end position="371"/>
    </location>
</feature>
<proteinExistence type="predicted"/>
<feature type="compositionally biased region" description="Basic and acidic residues" evidence="2">
    <location>
        <begin position="344"/>
        <end position="360"/>
    </location>
</feature>
<dbReference type="VEuPathDB" id="FungiDB:MCYG_00547"/>
<feature type="compositionally biased region" description="Basic and acidic residues" evidence="2">
    <location>
        <begin position="223"/>
        <end position="233"/>
    </location>
</feature>
<dbReference type="GO" id="GO:0030490">
    <property type="term" value="P:maturation of SSU-rRNA"/>
    <property type="evidence" value="ECO:0007669"/>
    <property type="project" value="TreeGrafter"/>
</dbReference>
<dbReference type="InterPro" id="IPR037393">
    <property type="entry name" value="Bud22/SRFB1"/>
</dbReference>
<dbReference type="Pfam" id="PF09073">
    <property type="entry name" value="BUD22"/>
    <property type="match status" value="1"/>
</dbReference>
<keyword evidence="5" id="KW-1185">Reference proteome</keyword>
<reference evidence="5" key="1">
    <citation type="journal article" date="2012" name="MBio">
        <title>Comparative genome analysis of Trichophyton rubrum and related dermatophytes reveals candidate genes involved in infection.</title>
        <authorList>
            <person name="Martinez D.A."/>
            <person name="Oliver B.G."/>
            <person name="Graeser Y."/>
            <person name="Goldberg J.M."/>
            <person name="Li W."/>
            <person name="Martinez-Rossi N.M."/>
            <person name="Monod M."/>
            <person name="Shelest E."/>
            <person name="Barton R.C."/>
            <person name="Birch E."/>
            <person name="Brakhage A.A."/>
            <person name="Chen Z."/>
            <person name="Gurr S.J."/>
            <person name="Heiman D."/>
            <person name="Heitman J."/>
            <person name="Kosti I."/>
            <person name="Rossi A."/>
            <person name="Saif S."/>
            <person name="Samalova M."/>
            <person name="Saunders C.W."/>
            <person name="Shea T."/>
            <person name="Summerbell R.C."/>
            <person name="Xu J."/>
            <person name="Young S."/>
            <person name="Zeng Q."/>
            <person name="Birren B.W."/>
            <person name="Cuomo C.A."/>
            <person name="White T.C."/>
        </authorList>
    </citation>
    <scope>NUCLEOTIDE SEQUENCE [LARGE SCALE GENOMIC DNA]</scope>
    <source>
        <strain evidence="5">ATCC MYA-4605 / CBS 113480</strain>
    </source>
</reference>
<gene>
    <name evidence="4" type="ORF">MCYG_00547</name>
</gene>
<dbReference type="PANTHER" id="PTHR23325:SF1">
    <property type="entry name" value="SERUM RESPONSE FACTOR-BINDING PROTEIN 1"/>
    <property type="match status" value="1"/>
</dbReference>
<accession>C5FCX5</accession>
<dbReference type="InterPro" id="IPR015158">
    <property type="entry name" value="Bud22_dom"/>
</dbReference>
<keyword evidence="1" id="KW-0175">Coiled coil</keyword>
<feature type="compositionally biased region" description="Low complexity" evidence="2">
    <location>
        <begin position="248"/>
        <end position="277"/>
    </location>
</feature>
<name>C5FCX5_ARTOC</name>
<dbReference type="STRING" id="554155.C5FCX5"/>
<dbReference type="HOGENOM" id="CLU_029647_0_0_1"/>
<feature type="compositionally biased region" description="Basic and acidic residues" evidence="2">
    <location>
        <begin position="372"/>
        <end position="386"/>
    </location>
</feature>
<feature type="compositionally biased region" description="Basic and acidic residues" evidence="2">
    <location>
        <begin position="196"/>
        <end position="206"/>
    </location>
</feature>
<feature type="domain" description="Bud22" evidence="3">
    <location>
        <begin position="34"/>
        <end position="429"/>
    </location>
</feature>
<feature type="compositionally biased region" description="Basic and acidic residues" evidence="2">
    <location>
        <begin position="166"/>
        <end position="189"/>
    </location>
</feature>
<dbReference type="Proteomes" id="UP000002035">
    <property type="component" value="Unassembled WGS sequence"/>
</dbReference>
<organism evidence="4 5">
    <name type="scientific">Arthroderma otae (strain ATCC MYA-4605 / CBS 113480)</name>
    <name type="common">Microsporum canis</name>
    <dbReference type="NCBI Taxonomy" id="554155"/>
    <lineage>
        <taxon>Eukaryota</taxon>
        <taxon>Fungi</taxon>
        <taxon>Dikarya</taxon>
        <taxon>Ascomycota</taxon>
        <taxon>Pezizomycotina</taxon>
        <taxon>Eurotiomycetes</taxon>
        <taxon>Eurotiomycetidae</taxon>
        <taxon>Onygenales</taxon>
        <taxon>Arthrodermataceae</taxon>
        <taxon>Microsporum</taxon>
    </lineage>
</organism>
<evidence type="ECO:0000256" key="1">
    <source>
        <dbReference type="ARBA" id="ARBA00023054"/>
    </source>
</evidence>
<dbReference type="eggNOG" id="ENOG502S6Z4">
    <property type="taxonomic scope" value="Eukaryota"/>
</dbReference>
<dbReference type="RefSeq" id="XP_002850443.1">
    <property type="nucleotide sequence ID" value="XM_002850397.1"/>
</dbReference>
<dbReference type="GO" id="GO:0030686">
    <property type="term" value="C:90S preribosome"/>
    <property type="evidence" value="ECO:0007669"/>
    <property type="project" value="TreeGrafter"/>
</dbReference>
<protein>
    <submittedName>
        <fullName evidence="4">Bud site selection protein 22</fullName>
    </submittedName>
</protein>
<dbReference type="GeneID" id="9225667"/>
<dbReference type="AlphaFoldDB" id="C5FCX5"/>
<sequence>MAKRKRDTPEGDDSYNWGDKKLRLQRLRLDQKVQHGVVVLHRALKVARGFERQKLERREKSARQESDRLLLNRHMNEIEALKALDLHNTAERYLIKQMIKTKRIAESPAFIHLKLAERILKDEGKMSDAEANVTARLFNSNPVKKVIPGLMDDIRDILGLSGNQPLKKDTAKDKNRYTARTDEDIHTSDDEGTDGESDKAQEGEEMDLSRFDGLVASDSEENESSHGDDDKVKPAAAKYNPMDDMSLSPTPSTASDDSDAITTKTSKPKQKSTASTTFLPTLMGGYWSGSESEPENDDTSALPVRKNRMGQQARRKLWEKKYGNNAKHIQKQAKEQSQSINRDSGWDIRRGATSQEDTRGKYGRNKIRGGKRKEPVPPHAPQERAVKPPPPKAKPSNDDKPLHPSWQAAIKRKESKTQAPFQGKKVVFD</sequence>
<feature type="region of interest" description="Disordered" evidence="2">
    <location>
        <begin position="160"/>
        <end position="206"/>
    </location>
</feature>
<dbReference type="EMBL" id="DS995701">
    <property type="protein sequence ID" value="EEQ27659.1"/>
    <property type="molecule type" value="Genomic_DNA"/>
</dbReference>